<protein>
    <submittedName>
        <fullName evidence="1">Uncharacterized protein</fullName>
    </submittedName>
</protein>
<sequence length="67" mass="7560">MATGAENGTQGNGKVSDVKNECKAKFGKCYCVNCSEARMERDASVAYKSYEQEQEWKAEQWDRMGVQ</sequence>
<proteinExistence type="predicted"/>
<dbReference type="Proteomes" id="UP000034588">
    <property type="component" value="Unassembled WGS sequence"/>
</dbReference>
<comment type="caution">
    <text evidence="1">The sequence shown here is derived from an EMBL/GenBank/DDBJ whole genome shotgun (WGS) entry which is preliminary data.</text>
</comment>
<reference evidence="1 2" key="1">
    <citation type="journal article" date="2015" name="Nature">
        <title>rRNA introns, odd ribosomes, and small enigmatic genomes across a large radiation of phyla.</title>
        <authorList>
            <person name="Brown C.T."/>
            <person name="Hug L.A."/>
            <person name="Thomas B.C."/>
            <person name="Sharon I."/>
            <person name="Castelle C.J."/>
            <person name="Singh A."/>
            <person name="Wilkins M.J."/>
            <person name="Williams K.H."/>
            <person name="Banfield J.F."/>
        </authorList>
    </citation>
    <scope>NUCLEOTIDE SEQUENCE [LARGE SCALE GENOMIC DNA]</scope>
</reference>
<name>A0A0G1Y574_9BACT</name>
<gene>
    <name evidence="1" type="ORF">UY48_C0049G0005</name>
</gene>
<evidence type="ECO:0000313" key="2">
    <source>
        <dbReference type="Proteomes" id="UP000034588"/>
    </source>
</evidence>
<evidence type="ECO:0000313" key="1">
    <source>
        <dbReference type="EMBL" id="KKW10037.1"/>
    </source>
</evidence>
<dbReference type="AlphaFoldDB" id="A0A0G1Y574"/>
<organism evidence="1 2">
    <name type="scientific">Candidatus Gottesmanbacteria bacterium GW2011_GWB1_49_7</name>
    <dbReference type="NCBI Taxonomy" id="1618448"/>
    <lineage>
        <taxon>Bacteria</taxon>
        <taxon>Candidatus Gottesmaniibacteriota</taxon>
    </lineage>
</organism>
<dbReference type="EMBL" id="LCQD01000049">
    <property type="protein sequence ID" value="KKW10037.1"/>
    <property type="molecule type" value="Genomic_DNA"/>
</dbReference>
<accession>A0A0G1Y574</accession>